<dbReference type="InterPro" id="IPR011059">
    <property type="entry name" value="Metal-dep_hydrolase_composite"/>
</dbReference>
<reference evidence="2" key="1">
    <citation type="journal article" date="2014" name="Front. Microbiol.">
        <title>High frequency of phylogenetically diverse reductive dehalogenase-homologous genes in deep subseafloor sedimentary metagenomes.</title>
        <authorList>
            <person name="Kawai M."/>
            <person name="Futagami T."/>
            <person name="Toyoda A."/>
            <person name="Takaki Y."/>
            <person name="Nishi S."/>
            <person name="Hori S."/>
            <person name="Arai W."/>
            <person name="Tsubouchi T."/>
            <person name="Morono Y."/>
            <person name="Uchiyama I."/>
            <person name="Ito T."/>
            <person name="Fujiyama A."/>
            <person name="Inagaki F."/>
            <person name="Takami H."/>
        </authorList>
    </citation>
    <scope>NUCLEOTIDE SEQUENCE</scope>
    <source>
        <strain evidence="2">Expedition CK06-06</strain>
    </source>
</reference>
<feature type="compositionally biased region" description="Basic and acidic residues" evidence="1">
    <location>
        <begin position="35"/>
        <end position="67"/>
    </location>
</feature>
<sequence length="81" mass="9501">MFIKNVTILNFSDLSVRRNVDILIERDKIKQIIEKKSIEPDRPGEERQKDSNPKYERRDDEVIEGRGRSSFLQNSKSLSHG</sequence>
<gene>
    <name evidence="2" type="ORF">S12H4_18272</name>
</gene>
<dbReference type="GO" id="GO:0016810">
    <property type="term" value="F:hydrolase activity, acting on carbon-nitrogen (but not peptide) bonds"/>
    <property type="evidence" value="ECO:0007669"/>
    <property type="project" value="InterPro"/>
</dbReference>
<dbReference type="Gene3D" id="2.30.40.10">
    <property type="entry name" value="Urease, subunit C, domain 1"/>
    <property type="match status" value="1"/>
</dbReference>
<dbReference type="AlphaFoldDB" id="X1SI10"/>
<evidence type="ECO:0000256" key="1">
    <source>
        <dbReference type="SAM" id="MobiDB-lite"/>
    </source>
</evidence>
<evidence type="ECO:0000313" key="2">
    <source>
        <dbReference type="EMBL" id="GAI75020.1"/>
    </source>
</evidence>
<name>X1SI10_9ZZZZ</name>
<accession>X1SI10</accession>
<organism evidence="2">
    <name type="scientific">marine sediment metagenome</name>
    <dbReference type="NCBI Taxonomy" id="412755"/>
    <lineage>
        <taxon>unclassified sequences</taxon>
        <taxon>metagenomes</taxon>
        <taxon>ecological metagenomes</taxon>
    </lineage>
</organism>
<feature type="region of interest" description="Disordered" evidence="1">
    <location>
        <begin position="35"/>
        <end position="81"/>
    </location>
</feature>
<comment type="caution">
    <text evidence="2">The sequence shown here is derived from an EMBL/GenBank/DDBJ whole genome shotgun (WGS) entry which is preliminary data.</text>
</comment>
<proteinExistence type="predicted"/>
<feature type="compositionally biased region" description="Polar residues" evidence="1">
    <location>
        <begin position="70"/>
        <end position="81"/>
    </location>
</feature>
<dbReference type="EMBL" id="BARW01009009">
    <property type="protein sequence ID" value="GAI75020.1"/>
    <property type="molecule type" value="Genomic_DNA"/>
</dbReference>
<protein>
    <submittedName>
        <fullName evidence="2">Uncharacterized protein</fullName>
    </submittedName>
</protein>